<protein>
    <recommendedName>
        <fullName evidence="1">NADPH-dependent FMN reductase-like domain-containing protein</fullName>
    </recommendedName>
</protein>
<proteinExistence type="predicted"/>
<dbReference type="eggNOG" id="KOG4530">
    <property type="taxonomic scope" value="Eukaryota"/>
</dbReference>
<evidence type="ECO:0000313" key="3">
    <source>
        <dbReference type="Proteomes" id="UP000019478"/>
    </source>
</evidence>
<dbReference type="GO" id="GO:0005829">
    <property type="term" value="C:cytosol"/>
    <property type="evidence" value="ECO:0007669"/>
    <property type="project" value="TreeGrafter"/>
</dbReference>
<keyword evidence="3" id="KW-1185">Reference proteome</keyword>
<feature type="domain" description="NADPH-dependent FMN reductase-like" evidence="1">
    <location>
        <begin position="18"/>
        <end position="167"/>
    </location>
</feature>
<dbReference type="Gene3D" id="3.40.50.360">
    <property type="match status" value="1"/>
</dbReference>
<dbReference type="PANTHER" id="PTHR30543">
    <property type="entry name" value="CHROMATE REDUCTASE"/>
    <property type="match status" value="1"/>
</dbReference>
<accession>W9Y6W0</accession>
<dbReference type="STRING" id="1182542.W9Y6W0"/>
<dbReference type="GO" id="GO:0010181">
    <property type="term" value="F:FMN binding"/>
    <property type="evidence" value="ECO:0007669"/>
    <property type="project" value="TreeGrafter"/>
</dbReference>
<organism evidence="2 3">
    <name type="scientific">Capronia epimyces CBS 606.96</name>
    <dbReference type="NCBI Taxonomy" id="1182542"/>
    <lineage>
        <taxon>Eukaryota</taxon>
        <taxon>Fungi</taxon>
        <taxon>Dikarya</taxon>
        <taxon>Ascomycota</taxon>
        <taxon>Pezizomycotina</taxon>
        <taxon>Eurotiomycetes</taxon>
        <taxon>Chaetothyriomycetidae</taxon>
        <taxon>Chaetothyriales</taxon>
        <taxon>Herpotrichiellaceae</taxon>
        <taxon>Capronia</taxon>
    </lineage>
</organism>
<evidence type="ECO:0000259" key="1">
    <source>
        <dbReference type="Pfam" id="PF03358"/>
    </source>
</evidence>
<comment type="caution">
    <text evidence="2">The sequence shown here is derived from an EMBL/GenBank/DDBJ whole genome shotgun (WGS) entry which is preliminary data.</text>
</comment>
<dbReference type="Pfam" id="PF03358">
    <property type="entry name" value="FMN_red"/>
    <property type="match status" value="1"/>
</dbReference>
<dbReference type="InterPro" id="IPR029039">
    <property type="entry name" value="Flavoprotein-like_sf"/>
</dbReference>
<reference evidence="2 3" key="1">
    <citation type="submission" date="2013-03" db="EMBL/GenBank/DDBJ databases">
        <title>The Genome Sequence of Capronia epimyces CBS 606.96.</title>
        <authorList>
            <consortium name="The Broad Institute Genomics Platform"/>
            <person name="Cuomo C."/>
            <person name="de Hoog S."/>
            <person name="Gorbushina A."/>
            <person name="Walker B."/>
            <person name="Young S.K."/>
            <person name="Zeng Q."/>
            <person name="Gargeya S."/>
            <person name="Fitzgerald M."/>
            <person name="Haas B."/>
            <person name="Abouelleil A."/>
            <person name="Allen A.W."/>
            <person name="Alvarado L."/>
            <person name="Arachchi H.M."/>
            <person name="Berlin A.M."/>
            <person name="Chapman S.B."/>
            <person name="Gainer-Dewar J."/>
            <person name="Goldberg J."/>
            <person name="Griggs A."/>
            <person name="Gujja S."/>
            <person name="Hansen M."/>
            <person name="Howarth C."/>
            <person name="Imamovic A."/>
            <person name="Ireland A."/>
            <person name="Larimer J."/>
            <person name="McCowan C."/>
            <person name="Murphy C."/>
            <person name="Pearson M."/>
            <person name="Poon T.W."/>
            <person name="Priest M."/>
            <person name="Roberts A."/>
            <person name="Saif S."/>
            <person name="Shea T."/>
            <person name="Sisk P."/>
            <person name="Sykes S."/>
            <person name="Wortman J."/>
            <person name="Nusbaum C."/>
            <person name="Birren B."/>
        </authorList>
    </citation>
    <scope>NUCLEOTIDE SEQUENCE [LARGE SCALE GENOMIC DNA]</scope>
    <source>
        <strain evidence="2 3">CBS 606.96</strain>
    </source>
</reference>
<dbReference type="EMBL" id="AMGY01000004">
    <property type="protein sequence ID" value="EXJ84966.1"/>
    <property type="molecule type" value="Genomic_DNA"/>
</dbReference>
<dbReference type="AlphaFoldDB" id="W9Y6W0"/>
<sequence>MALTARDSLSTEHVSKQIGVIVCSQRKPRAGLQIGTFVLDSLKQYQRSHPSSQPAEIILIDLADHPLPLYDEPGIPSQIHSSSGYTHAHTRAWSDLINSFAAFVFVTPQYNWGCPASIKNAIDYLYHEWTGKPAMVVSYGGHGGGKAAAQLKEVLHGLRMKVVPNHVELAFPGRDFLVKAAGGADLGLRVVDDNGNDNDNDNGTQETVWAKEAADIHKAFEDLLGLLAGQGSEA</sequence>
<dbReference type="GeneID" id="19169751"/>
<dbReference type="HOGENOM" id="CLU_055322_2_0_1"/>
<evidence type="ECO:0000313" key="2">
    <source>
        <dbReference type="EMBL" id="EXJ84966.1"/>
    </source>
</evidence>
<gene>
    <name evidence="2" type="ORF">A1O3_05641</name>
</gene>
<dbReference type="GO" id="GO:0016491">
    <property type="term" value="F:oxidoreductase activity"/>
    <property type="evidence" value="ECO:0007669"/>
    <property type="project" value="InterPro"/>
</dbReference>
<name>W9Y6W0_9EURO</name>
<dbReference type="SUPFAM" id="SSF52218">
    <property type="entry name" value="Flavoproteins"/>
    <property type="match status" value="1"/>
</dbReference>
<dbReference type="Proteomes" id="UP000019478">
    <property type="component" value="Unassembled WGS sequence"/>
</dbReference>
<dbReference type="InterPro" id="IPR005025">
    <property type="entry name" value="FMN_Rdtase-like_dom"/>
</dbReference>
<dbReference type="RefSeq" id="XP_007733951.1">
    <property type="nucleotide sequence ID" value="XM_007735761.1"/>
</dbReference>
<dbReference type="PANTHER" id="PTHR30543:SF21">
    <property type="entry name" value="NAD(P)H-DEPENDENT FMN REDUCTASE LOT6"/>
    <property type="match status" value="1"/>
</dbReference>
<dbReference type="OrthoDB" id="68575at2759"/>
<dbReference type="InterPro" id="IPR050712">
    <property type="entry name" value="NAD(P)H-dep_reductase"/>
</dbReference>